<evidence type="ECO:0008006" key="4">
    <source>
        <dbReference type="Google" id="ProtNLM"/>
    </source>
</evidence>
<organism evidence="2 3">
    <name type="scientific">Alkalibacterium thalassium</name>
    <dbReference type="NCBI Taxonomy" id="426701"/>
    <lineage>
        <taxon>Bacteria</taxon>
        <taxon>Bacillati</taxon>
        <taxon>Bacillota</taxon>
        <taxon>Bacilli</taxon>
        <taxon>Lactobacillales</taxon>
        <taxon>Carnobacteriaceae</taxon>
        <taxon>Alkalibacterium</taxon>
    </lineage>
</organism>
<accession>A0A1G8XFV2</accession>
<evidence type="ECO:0000313" key="3">
    <source>
        <dbReference type="Proteomes" id="UP000199433"/>
    </source>
</evidence>
<reference evidence="3" key="1">
    <citation type="submission" date="2016-10" db="EMBL/GenBank/DDBJ databases">
        <authorList>
            <person name="Varghese N."/>
            <person name="Submissions S."/>
        </authorList>
    </citation>
    <scope>NUCLEOTIDE SEQUENCE [LARGE SCALE GENOMIC DNA]</scope>
    <source>
        <strain evidence="3">DSM 19181</strain>
    </source>
</reference>
<dbReference type="RefSeq" id="WP_091265223.1">
    <property type="nucleotide sequence ID" value="NZ_FNFK01000006.1"/>
</dbReference>
<evidence type="ECO:0000256" key="1">
    <source>
        <dbReference type="SAM" id="SignalP"/>
    </source>
</evidence>
<keyword evidence="3" id="KW-1185">Reference proteome</keyword>
<dbReference type="STRING" id="426701.SAMN04488098_100669"/>
<gene>
    <name evidence="2" type="ORF">SAMN04488098_100669</name>
</gene>
<dbReference type="AlphaFoldDB" id="A0A1G8XFV2"/>
<proteinExistence type="predicted"/>
<sequence length="107" mass="11561">MKKIAAIMALFIIVSTGCGVQDTGDPADREEPSVFSGTVIRVEGDGTLVIEPDEGEEIRQSGTEVSINPEDDQNFELGDHVMVTHEGPVMESHPLQVHLISIESSED</sequence>
<protein>
    <recommendedName>
        <fullName evidence="4">DUF5666 domain-containing protein</fullName>
    </recommendedName>
</protein>
<dbReference type="Proteomes" id="UP000199433">
    <property type="component" value="Unassembled WGS sequence"/>
</dbReference>
<feature type="signal peptide" evidence="1">
    <location>
        <begin position="1"/>
        <end position="20"/>
    </location>
</feature>
<feature type="chain" id="PRO_5038458042" description="DUF5666 domain-containing protein" evidence="1">
    <location>
        <begin position="21"/>
        <end position="107"/>
    </location>
</feature>
<dbReference type="OrthoDB" id="2735868at2"/>
<evidence type="ECO:0000313" key="2">
    <source>
        <dbReference type="EMBL" id="SDJ89478.1"/>
    </source>
</evidence>
<dbReference type="PROSITE" id="PS51257">
    <property type="entry name" value="PROKAR_LIPOPROTEIN"/>
    <property type="match status" value="1"/>
</dbReference>
<name>A0A1G8XFV2_9LACT</name>
<dbReference type="EMBL" id="FNFK01000006">
    <property type="protein sequence ID" value="SDJ89478.1"/>
    <property type="molecule type" value="Genomic_DNA"/>
</dbReference>
<keyword evidence="1" id="KW-0732">Signal</keyword>